<dbReference type="Pfam" id="PF00239">
    <property type="entry name" value="Resolvase"/>
    <property type="match status" value="1"/>
</dbReference>
<dbReference type="SMART" id="SM00857">
    <property type="entry name" value="Resolvase"/>
    <property type="match status" value="1"/>
</dbReference>
<evidence type="ECO:0000313" key="3">
    <source>
        <dbReference type="Proteomes" id="UP000326912"/>
    </source>
</evidence>
<dbReference type="Proteomes" id="UP000326912">
    <property type="component" value="Unassembled WGS sequence"/>
</dbReference>
<evidence type="ECO:0000313" key="2">
    <source>
        <dbReference type="EMBL" id="GER86203.1"/>
    </source>
</evidence>
<keyword evidence="3" id="KW-1185">Reference proteome</keyword>
<comment type="caution">
    <text evidence="2">The sequence shown here is derived from an EMBL/GenBank/DDBJ whole genome shotgun (WGS) entry which is preliminary data.</text>
</comment>
<dbReference type="InterPro" id="IPR048046">
    <property type="entry name" value="Transpos_IS607"/>
</dbReference>
<dbReference type="SUPFAM" id="SSF53041">
    <property type="entry name" value="Resolvase-like"/>
    <property type="match status" value="1"/>
</dbReference>
<dbReference type="AlphaFoldDB" id="A0A5J4KF60"/>
<dbReference type="InterPro" id="IPR051491">
    <property type="entry name" value="Recombinase/Transposase-rel"/>
</dbReference>
<organism evidence="2 3">
    <name type="scientific">Dictyobacter vulcani</name>
    <dbReference type="NCBI Taxonomy" id="2607529"/>
    <lineage>
        <taxon>Bacteria</taxon>
        <taxon>Bacillati</taxon>
        <taxon>Chloroflexota</taxon>
        <taxon>Ktedonobacteria</taxon>
        <taxon>Ktedonobacterales</taxon>
        <taxon>Dictyobacteraceae</taxon>
        <taxon>Dictyobacter</taxon>
    </lineage>
</organism>
<name>A0A5J4KF60_9CHLR</name>
<protein>
    <submittedName>
        <fullName evidence="2">IS607 family transposase</fullName>
    </submittedName>
</protein>
<dbReference type="PANTHER" id="PTHR36172">
    <property type="match status" value="1"/>
</dbReference>
<dbReference type="GO" id="GO:0003677">
    <property type="term" value="F:DNA binding"/>
    <property type="evidence" value="ECO:0007669"/>
    <property type="project" value="InterPro"/>
</dbReference>
<dbReference type="GO" id="GO:0000150">
    <property type="term" value="F:DNA strand exchange activity"/>
    <property type="evidence" value="ECO:0007669"/>
    <property type="project" value="InterPro"/>
</dbReference>
<dbReference type="PANTHER" id="PTHR36172:SF1">
    <property type="entry name" value="RESOLVASE-RELATED"/>
    <property type="match status" value="1"/>
</dbReference>
<dbReference type="EMBL" id="BKZW01000001">
    <property type="protein sequence ID" value="GER86203.1"/>
    <property type="molecule type" value="Genomic_DNA"/>
</dbReference>
<dbReference type="NCBIfam" id="NF033518">
    <property type="entry name" value="transpos_IS607"/>
    <property type="match status" value="1"/>
</dbReference>
<dbReference type="PROSITE" id="PS51736">
    <property type="entry name" value="RECOMBINASES_3"/>
    <property type="match status" value="1"/>
</dbReference>
<evidence type="ECO:0000259" key="1">
    <source>
        <dbReference type="PROSITE" id="PS51736"/>
    </source>
</evidence>
<accession>A0A5J4KF60</accession>
<gene>
    <name evidence="2" type="ORF">KDW_03650</name>
</gene>
<dbReference type="Gene3D" id="1.10.287.2170">
    <property type="match status" value="1"/>
</dbReference>
<sequence>MKLSDYAKIKGVRYETAWRWFHAGQIKGRRFGRTIIVEDEEIQEQKILQKVAVYARVSSAENTSNLDSQAERLVAYCAAKGYQVTKVVKEVGSGVNDSRPKFLGLLSDQSITLIVVEHKDRGTRFGFRYIETLLKGQGRDIEVVNQADNETEDLLADLVSIISSFCARLYGQRRAKRKTEKIVAALEKGEEDATGREARDQEN</sequence>
<dbReference type="FunFam" id="3.40.50.1390:FF:000002">
    <property type="entry name" value="ORF1 in transposon ISC1904"/>
    <property type="match status" value="1"/>
</dbReference>
<dbReference type="InterPro" id="IPR036162">
    <property type="entry name" value="Resolvase-like_N_sf"/>
</dbReference>
<dbReference type="InterPro" id="IPR006119">
    <property type="entry name" value="Resolv_N"/>
</dbReference>
<dbReference type="Gene3D" id="3.40.50.1390">
    <property type="entry name" value="Resolvase, N-terminal catalytic domain"/>
    <property type="match status" value="1"/>
</dbReference>
<reference evidence="2 3" key="1">
    <citation type="submission" date="2019-10" db="EMBL/GenBank/DDBJ databases">
        <title>Dictyobacter vulcani sp. nov., within the class Ktedonobacteria, isolated from soil of volcanic Mt. Zao.</title>
        <authorList>
            <person name="Zheng Y."/>
            <person name="Wang C.M."/>
            <person name="Sakai Y."/>
            <person name="Abe K."/>
            <person name="Yokota A."/>
            <person name="Yabe S."/>
        </authorList>
    </citation>
    <scope>NUCLEOTIDE SEQUENCE [LARGE SCALE GENOMIC DNA]</scope>
    <source>
        <strain evidence="2 3">W12</strain>
    </source>
</reference>
<proteinExistence type="predicted"/>
<dbReference type="RefSeq" id="WP_151754371.1">
    <property type="nucleotide sequence ID" value="NZ_BKZW01000001.1"/>
</dbReference>
<feature type="domain" description="Resolvase/invertase-type recombinase catalytic" evidence="1">
    <location>
        <begin position="50"/>
        <end position="189"/>
    </location>
</feature>